<dbReference type="AlphaFoldDB" id="A0A1F6DVL0"/>
<protein>
    <submittedName>
        <fullName evidence="1">Uncharacterized protein</fullName>
    </submittedName>
</protein>
<evidence type="ECO:0000313" key="1">
    <source>
        <dbReference type="EMBL" id="OGG65474.1"/>
    </source>
</evidence>
<dbReference type="EMBL" id="MFLK01000045">
    <property type="protein sequence ID" value="OGG65474.1"/>
    <property type="molecule type" value="Genomic_DNA"/>
</dbReference>
<evidence type="ECO:0000313" key="2">
    <source>
        <dbReference type="Proteomes" id="UP000177652"/>
    </source>
</evidence>
<comment type="caution">
    <text evidence="1">The sequence shown here is derived from an EMBL/GenBank/DDBJ whole genome shotgun (WGS) entry which is preliminary data.</text>
</comment>
<sequence>MMHRVATIWGKTEMQIAARYFDHHLSASVIEYALENARALWIRTQDNVVRVHWCPRAAYDDEFQGGQHSVFEVMSIHHTDDANPERAGCVLLFGPDQNESDDNAIGIEFKPDALVDLPKKGQTVAEYIAEACGLRNDSKVLEKALTPSLLTRLGSIPIIPLVEPVEFVKPR</sequence>
<name>A0A1F6DVL0_9BACT</name>
<dbReference type="Proteomes" id="UP000177652">
    <property type="component" value="Unassembled WGS sequence"/>
</dbReference>
<proteinExistence type="predicted"/>
<organism evidence="1 2">
    <name type="scientific">Candidatus Kaiserbacteria bacterium RIFCSPHIGHO2_02_FULL_55_20</name>
    <dbReference type="NCBI Taxonomy" id="1798497"/>
    <lineage>
        <taxon>Bacteria</taxon>
        <taxon>Candidatus Kaiseribacteriota</taxon>
    </lineage>
</organism>
<accession>A0A1F6DVL0</accession>
<dbReference type="STRING" id="1798497.A3D71_00950"/>
<reference evidence="1 2" key="1">
    <citation type="journal article" date="2016" name="Nat. Commun.">
        <title>Thousands of microbial genomes shed light on interconnected biogeochemical processes in an aquifer system.</title>
        <authorList>
            <person name="Anantharaman K."/>
            <person name="Brown C.T."/>
            <person name="Hug L.A."/>
            <person name="Sharon I."/>
            <person name="Castelle C.J."/>
            <person name="Probst A.J."/>
            <person name="Thomas B.C."/>
            <person name="Singh A."/>
            <person name="Wilkins M.J."/>
            <person name="Karaoz U."/>
            <person name="Brodie E.L."/>
            <person name="Williams K.H."/>
            <person name="Hubbard S.S."/>
            <person name="Banfield J.F."/>
        </authorList>
    </citation>
    <scope>NUCLEOTIDE SEQUENCE [LARGE SCALE GENOMIC DNA]</scope>
</reference>
<gene>
    <name evidence="1" type="ORF">A3D71_00950</name>
</gene>